<evidence type="ECO:0000259" key="7">
    <source>
        <dbReference type="Pfam" id="PF01488"/>
    </source>
</evidence>
<dbReference type="InterPro" id="IPR046346">
    <property type="entry name" value="Aminoacid_DH-like_N_sf"/>
</dbReference>
<sequence length="292" mass="29967">MSDFLDNSVDLPAGRPYGAIMGLAPSKGARSPILWRAAFDALGMQADFHPFDVTPENLPGLVKALKADARYLGGAVAVPHKELLLTELDRIDEAARAIGAVNAIRRDPDGALVGANTDGLAAVESFEATAGPVRGKKLLLLGLGGAGKAVAACFALAGAELMVWNRDGAKAREFAGVYSASGKPVRAVSDIASVIAEADALINCTSVGFAADSSDNDDAPLDLALLDQLPAHAAVFDIIYQPLQTALLRAAAARGLKTLNGKSMNLGQAVIAFALALPDADRDKAAAAMAAV</sequence>
<dbReference type="Pfam" id="PF01488">
    <property type="entry name" value="Shikimate_DH"/>
    <property type="match status" value="1"/>
</dbReference>
<dbReference type="EMBL" id="LVJN01000021">
    <property type="protein sequence ID" value="OSM00161.1"/>
    <property type="molecule type" value="Genomic_DNA"/>
</dbReference>
<dbReference type="AlphaFoldDB" id="A0A1Y2K1I0"/>
<dbReference type="InterPro" id="IPR036291">
    <property type="entry name" value="NAD(P)-bd_dom_sf"/>
</dbReference>
<organism evidence="9 10">
    <name type="scientific">Magnetofaba australis IT-1</name>
    <dbReference type="NCBI Taxonomy" id="1434232"/>
    <lineage>
        <taxon>Bacteria</taxon>
        <taxon>Pseudomonadati</taxon>
        <taxon>Pseudomonadota</taxon>
        <taxon>Magnetococcia</taxon>
        <taxon>Magnetococcales</taxon>
        <taxon>Magnetococcaceae</taxon>
        <taxon>Magnetofaba</taxon>
    </lineage>
</organism>
<dbReference type="GO" id="GO:0009423">
    <property type="term" value="P:chorismate biosynthetic process"/>
    <property type="evidence" value="ECO:0007669"/>
    <property type="project" value="UniProtKB-UniPathway"/>
</dbReference>
<keyword evidence="3" id="KW-0521">NADP</keyword>
<evidence type="ECO:0000256" key="6">
    <source>
        <dbReference type="ARBA" id="ARBA00049442"/>
    </source>
</evidence>
<dbReference type="Proteomes" id="UP000194003">
    <property type="component" value="Unassembled WGS sequence"/>
</dbReference>
<evidence type="ECO:0000313" key="10">
    <source>
        <dbReference type="Proteomes" id="UP000194003"/>
    </source>
</evidence>
<evidence type="ECO:0000256" key="4">
    <source>
        <dbReference type="ARBA" id="ARBA00023002"/>
    </source>
</evidence>
<dbReference type="InterPro" id="IPR013708">
    <property type="entry name" value="Shikimate_DH-bd_N"/>
</dbReference>
<dbReference type="GO" id="GO:0019632">
    <property type="term" value="P:shikimate metabolic process"/>
    <property type="evidence" value="ECO:0007669"/>
    <property type="project" value="TreeGrafter"/>
</dbReference>
<dbReference type="SUPFAM" id="SSF51735">
    <property type="entry name" value="NAD(P)-binding Rossmann-fold domains"/>
    <property type="match status" value="1"/>
</dbReference>
<keyword evidence="4" id="KW-0560">Oxidoreductase</keyword>
<evidence type="ECO:0000313" key="9">
    <source>
        <dbReference type="EMBL" id="OSM00161.1"/>
    </source>
</evidence>
<comment type="pathway">
    <text evidence="1">Metabolic intermediate biosynthesis; chorismate biosynthesis; chorismate from D-erythrose 4-phosphate and phosphoenolpyruvate: step 4/7.</text>
</comment>
<evidence type="ECO:0000256" key="5">
    <source>
        <dbReference type="ARBA" id="ARBA00023141"/>
    </source>
</evidence>
<keyword evidence="5" id="KW-0057">Aromatic amino acid biosynthesis</keyword>
<dbReference type="Gene3D" id="3.40.50.720">
    <property type="entry name" value="NAD(P)-binding Rossmann-like Domain"/>
    <property type="match status" value="1"/>
</dbReference>
<dbReference type="GO" id="GO:0005829">
    <property type="term" value="C:cytosol"/>
    <property type="evidence" value="ECO:0007669"/>
    <property type="project" value="TreeGrafter"/>
</dbReference>
<dbReference type="InterPro" id="IPR006151">
    <property type="entry name" value="Shikm_DH/Glu-tRNA_Rdtase"/>
</dbReference>
<dbReference type="Pfam" id="PF08501">
    <property type="entry name" value="Shikimate_dh_N"/>
    <property type="match status" value="1"/>
</dbReference>
<dbReference type="Gene3D" id="3.40.50.10860">
    <property type="entry name" value="Leucine Dehydrogenase, chain A, domain 1"/>
    <property type="match status" value="1"/>
</dbReference>
<proteinExistence type="predicted"/>
<evidence type="ECO:0000256" key="2">
    <source>
        <dbReference type="ARBA" id="ARBA00012962"/>
    </source>
</evidence>
<comment type="catalytic activity">
    <reaction evidence="6">
        <text>shikimate + NADP(+) = 3-dehydroshikimate + NADPH + H(+)</text>
        <dbReference type="Rhea" id="RHEA:17737"/>
        <dbReference type="ChEBI" id="CHEBI:15378"/>
        <dbReference type="ChEBI" id="CHEBI:16630"/>
        <dbReference type="ChEBI" id="CHEBI:36208"/>
        <dbReference type="ChEBI" id="CHEBI:57783"/>
        <dbReference type="ChEBI" id="CHEBI:58349"/>
        <dbReference type="EC" id="1.1.1.25"/>
    </reaction>
</comment>
<dbReference type="GO" id="GO:0009073">
    <property type="term" value="P:aromatic amino acid family biosynthetic process"/>
    <property type="evidence" value="ECO:0007669"/>
    <property type="project" value="UniProtKB-KW"/>
</dbReference>
<name>A0A1Y2K1I0_9PROT</name>
<evidence type="ECO:0000259" key="8">
    <source>
        <dbReference type="Pfam" id="PF08501"/>
    </source>
</evidence>
<dbReference type="EC" id="1.1.1.25" evidence="2"/>
<dbReference type="STRING" id="1434232.MAIT1_00600"/>
<keyword evidence="5" id="KW-0028">Amino-acid biosynthesis</keyword>
<comment type="caution">
    <text evidence="9">The sequence shown here is derived from an EMBL/GenBank/DDBJ whole genome shotgun (WGS) entry which is preliminary data.</text>
</comment>
<dbReference type="GO" id="GO:0004764">
    <property type="term" value="F:shikimate 3-dehydrogenase (NADP+) activity"/>
    <property type="evidence" value="ECO:0007669"/>
    <property type="project" value="UniProtKB-EC"/>
</dbReference>
<evidence type="ECO:0000256" key="3">
    <source>
        <dbReference type="ARBA" id="ARBA00022857"/>
    </source>
</evidence>
<gene>
    <name evidence="9" type="ORF">MAIT1_00600</name>
</gene>
<evidence type="ECO:0000256" key="1">
    <source>
        <dbReference type="ARBA" id="ARBA00004871"/>
    </source>
</evidence>
<reference evidence="9 10" key="1">
    <citation type="journal article" date="2016" name="BMC Genomics">
        <title>Combined genomic and structural analyses of a cultured magnetotactic bacterium reveals its niche adaptation to a dynamic environment.</title>
        <authorList>
            <person name="Araujo A.C."/>
            <person name="Morillo V."/>
            <person name="Cypriano J."/>
            <person name="Teixeira L.C."/>
            <person name="Leao P."/>
            <person name="Lyra S."/>
            <person name="Almeida L.G."/>
            <person name="Bazylinski D.A."/>
            <person name="Vasconcellos A.T."/>
            <person name="Abreu F."/>
            <person name="Lins U."/>
        </authorList>
    </citation>
    <scope>NUCLEOTIDE SEQUENCE [LARGE SCALE GENOMIC DNA]</scope>
    <source>
        <strain evidence="9 10">IT-1</strain>
    </source>
</reference>
<dbReference type="PANTHER" id="PTHR21089">
    <property type="entry name" value="SHIKIMATE DEHYDROGENASE"/>
    <property type="match status" value="1"/>
</dbReference>
<dbReference type="GO" id="GO:0050661">
    <property type="term" value="F:NADP binding"/>
    <property type="evidence" value="ECO:0007669"/>
    <property type="project" value="TreeGrafter"/>
</dbReference>
<keyword evidence="10" id="KW-1185">Reference proteome</keyword>
<feature type="domain" description="Shikimate dehydrogenase substrate binding N-terminal" evidence="8">
    <location>
        <begin position="28"/>
        <end position="104"/>
    </location>
</feature>
<dbReference type="UniPathway" id="UPA00053">
    <property type="reaction ID" value="UER00087"/>
</dbReference>
<feature type="domain" description="Quinate/shikimate 5-dehydrogenase/glutamyl-tRNA reductase" evidence="7">
    <location>
        <begin position="131"/>
        <end position="206"/>
    </location>
</feature>
<dbReference type="InterPro" id="IPR022893">
    <property type="entry name" value="Shikimate_DH_fam"/>
</dbReference>
<accession>A0A1Y2K1I0</accession>
<protein>
    <recommendedName>
        <fullName evidence="2">shikimate dehydrogenase (NADP(+))</fullName>
        <ecNumber evidence="2">1.1.1.25</ecNumber>
    </recommendedName>
</protein>
<dbReference type="PANTHER" id="PTHR21089:SF1">
    <property type="entry name" value="BIFUNCTIONAL 3-DEHYDROQUINATE DEHYDRATASE_SHIKIMATE DEHYDROGENASE, CHLOROPLASTIC"/>
    <property type="match status" value="1"/>
</dbReference>
<dbReference type="SUPFAM" id="SSF53223">
    <property type="entry name" value="Aminoacid dehydrogenase-like, N-terminal domain"/>
    <property type="match status" value="1"/>
</dbReference>